<feature type="domain" description="AB hydrolase-1" evidence="1">
    <location>
        <begin position="52"/>
        <end position="288"/>
    </location>
</feature>
<dbReference type="Gene3D" id="3.40.50.1820">
    <property type="entry name" value="alpha/beta hydrolase"/>
    <property type="match status" value="1"/>
</dbReference>
<evidence type="ECO:0000313" key="3">
    <source>
        <dbReference type="Proteomes" id="UP001370490"/>
    </source>
</evidence>
<dbReference type="InterPro" id="IPR029058">
    <property type="entry name" value="AB_hydrolase_fold"/>
</dbReference>
<dbReference type="Proteomes" id="UP001370490">
    <property type="component" value="Unassembled WGS sequence"/>
</dbReference>
<keyword evidence="3" id="KW-1185">Reference proteome</keyword>
<gene>
    <name evidence="2" type="ORF">RJ641_009975</name>
</gene>
<sequence length="313" mass="35559">MAKCISFTATRDRCLRFTFTRTGLKSAPTDLGDGTVMHCWIPKSHHHSKPSLLLIHGFGANAMWQFDAFISPLSSKFNLYIPDLVFFGDSYTSRPDRSETFQADCVKKLMDFHGVSRTNVVGISYGGFVSYRLAAQYPEMVERVVLICAGVCLEEKDMEAGLFQVKTIEEAQSLLLPQTPEKFRELMRITFYKPAAIAPSCFLSDFIDVMCTEYVEEKKQLIHTLHKDRRLSDLPKITQPTLILWGEHDKVFPLELAHRLQRHVGDNAQLVIIKDAGHALHAEKPKELYKYFKSFLINSIPSKPANNGNSRVD</sequence>
<accession>A0AAN8Z604</accession>
<protein>
    <submittedName>
        <fullName evidence="2">Alpha/beta hydrolase fold-1</fullName>
    </submittedName>
</protein>
<name>A0AAN8Z604_9MAGN</name>
<dbReference type="GO" id="GO:0016787">
    <property type="term" value="F:hydrolase activity"/>
    <property type="evidence" value="ECO:0007669"/>
    <property type="project" value="UniProtKB-KW"/>
</dbReference>
<dbReference type="InterPro" id="IPR000073">
    <property type="entry name" value="AB_hydrolase_1"/>
</dbReference>
<dbReference type="InterPro" id="IPR052370">
    <property type="entry name" value="Meta-cleavage_hydrolase"/>
</dbReference>
<dbReference type="PANTHER" id="PTHR43139:SF25">
    <property type="entry name" value="ALPHA_BETA-HYDROLASES SUPERFAMILY PROTEIN"/>
    <property type="match status" value="1"/>
</dbReference>
<organism evidence="2 3">
    <name type="scientific">Dillenia turbinata</name>
    <dbReference type="NCBI Taxonomy" id="194707"/>
    <lineage>
        <taxon>Eukaryota</taxon>
        <taxon>Viridiplantae</taxon>
        <taxon>Streptophyta</taxon>
        <taxon>Embryophyta</taxon>
        <taxon>Tracheophyta</taxon>
        <taxon>Spermatophyta</taxon>
        <taxon>Magnoliopsida</taxon>
        <taxon>eudicotyledons</taxon>
        <taxon>Gunneridae</taxon>
        <taxon>Pentapetalae</taxon>
        <taxon>Dilleniales</taxon>
        <taxon>Dilleniaceae</taxon>
        <taxon>Dillenia</taxon>
    </lineage>
</organism>
<dbReference type="EMBL" id="JBAMMX010000017">
    <property type="protein sequence ID" value="KAK6923775.1"/>
    <property type="molecule type" value="Genomic_DNA"/>
</dbReference>
<evidence type="ECO:0000313" key="2">
    <source>
        <dbReference type="EMBL" id="KAK6923775.1"/>
    </source>
</evidence>
<dbReference type="InterPro" id="IPR000639">
    <property type="entry name" value="Epox_hydrolase-like"/>
</dbReference>
<dbReference type="Pfam" id="PF12697">
    <property type="entry name" value="Abhydrolase_6"/>
    <property type="match status" value="1"/>
</dbReference>
<comment type="caution">
    <text evidence="2">The sequence shown here is derived from an EMBL/GenBank/DDBJ whole genome shotgun (WGS) entry which is preliminary data.</text>
</comment>
<dbReference type="PRINTS" id="PR00111">
    <property type="entry name" value="ABHYDROLASE"/>
</dbReference>
<reference evidence="2 3" key="1">
    <citation type="submission" date="2023-12" db="EMBL/GenBank/DDBJ databases">
        <title>A high-quality genome assembly for Dillenia turbinata (Dilleniales).</title>
        <authorList>
            <person name="Chanderbali A."/>
        </authorList>
    </citation>
    <scope>NUCLEOTIDE SEQUENCE [LARGE SCALE GENOMIC DNA]</scope>
    <source>
        <strain evidence="2">LSX21</strain>
        <tissue evidence="2">Leaf</tissue>
    </source>
</reference>
<keyword evidence="2" id="KW-0378">Hydrolase</keyword>
<dbReference type="SUPFAM" id="SSF53474">
    <property type="entry name" value="alpha/beta-Hydrolases"/>
    <property type="match status" value="1"/>
</dbReference>
<evidence type="ECO:0000259" key="1">
    <source>
        <dbReference type="Pfam" id="PF12697"/>
    </source>
</evidence>
<dbReference type="PANTHER" id="PTHR43139">
    <property type="entry name" value="SI:DKEY-122A22.2"/>
    <property type="match status" value="1"/>
</dbReference>
<proteinExistence type="predicted"/>
<dbReference type="PRINTS" id="PR00412">
    <property type="entry name" value="EPOXHYDRLASE"/>
</dbReference>
<dbReference type="AlphaFoldDB" id="A0AAN8Z604"/>